<evidence type="ECO:0000313" key="1">
    <source>
        <dbReference type="EMBL" id="MBC5768611.1"/>
    </source>
</evidence>
<dbReference type="EMBL" id="JACORU010000020">
    <property type="protein sequence ID" value="MBC5768611.1"/>
    <property type="molecule type" value="Genomic_DNA"/>
</dbReference>
<dbReference type="RefSeq" id="WP_187085506.1">
    <property type="nucleotide sequence ID" value="NZ_JACORU010000020.1"/>
</dbReference>
<organism evidence="1 2">
    <name type="scientific">Ramlibacter albus</name>
    <dbReference type="NCBI Taxonomy" id="2079448"/>
    <lineage>
        <taxon>Bacteria</taxon>
        <taxon>Pseudomonadati</taxon>
        <taxon>Pseudomonadota</taxon>
        <taxon>Betaproteobacteria</taxon>
        <taxon>Burkholderiales</taxon>
        <taxon>Comamonadaceae</taxon>
        <taxon>Ramlibacter</taxon>
    </lineage>
</organism>
<protein>
    <submittedName>
        <fullName evidence="1">Uncharacterized protein</fullName>
    </submittedName>
</protein>
<proteinExistence type="predicted"/>
<evidence type="ECO:0000313" key="2">
    <source>
        <dbReference type="Proteomes" id="UP000596827"/>
    </source>
</evidence>
<accession>A0A923MFF7</accession>
<keyword evidence="2" id="KW-1185">Reference proteome</keyword>
<dbReference type="AlphaFoldDB" id="A0A923MFF7"/>
<name>A0A923MFF7_9BURK</name>
<sequence>MSRLIDIQIQGIGAPSALSRIDTLLHVIHAVAGSARGSVAVRVNAARDYCNLSIDATRPGIIWRELLAAINQNAAMRSWLSHRWIVVLQGRLGWNDYLLLAHFNPTVRVDSLR</sequence>
<dbReference type="Proteomes" id="UP000596827">
    <property type="component" value="Unassembled WGS sequence"/>
</dbReference>
<reference evidence="1" key="1">
    <citation type="submission" date="2020-08" db="EMBL/GenBank/DDBJ databases">
        <title>Ramlibacter sp. GTP1 16S ribosomal RNA gene genome sequencing and assembly.</title>
        <authorList>
            <person name="Kang M."/>
        </authorList>
    </citation>
    <scope>NUCLEOTIDE SEQUENCE</scope>
    <source>
        <strain evidence="1">GTP1</strain>
    </source>
</reference>
<gene>
    <name evidence="1" type="ORF">H8R02_29385</name>
</gene>
<comment type="caution">
    <text evidence="1">The sequence shown here is derived from an EMBL/GenBank/DDBJ whole genome shotgun (WGS) entry which is preliminary data.</text>
</comment>